<gene>
    <name evidence="1" type="ORF">CG757_24030</name>
</gene>
<dbReference type="AlphaFoldDB" id="A0A5I0ZHZ3"/>
<organism evidence="1">
    <name type="scientific">Salmonella enterica subsp. enterica serovar Cotham</name>
    <dbReference type="NCBI Taxonomy" id="2572724"/>
    <lineage>
        <taxon>Bacteria</taxon>
        <taxon>Pseudomonadati</taxon>
        <taxon>Pseudomonadota</taxon>
        <taxon>Gammaproteobacteria</taxon>
        <taxon>Enterobacterales</taxon>
        <taxon>Enterobacteriaceae</taxon>
        <taxon>Salmonella</taxon>
    </lineage>
</organism>
<evidence type="ECO:0000313" key="1">
    <source>
        <dbReference type="EMBL" id="ECT9339590.1"/>
    </source>
</evidence>
<sequence length="65" mass="7600">MTLHLVLMGCAAPGRFRRIRNCLFSDLRGEREKNTYAEHIHMPDICICVTCAYPHHLHMLNLYIC</sequence>
<reference evidence="1" key="1">
    <citation type="submission" date="2018-07" db="EMBL/GenBank/DDBJ databases">
        <authorList>
            <consortium name="PulseNet: The National Subtyping Network for Foodborne Disease Surveillance"/>
            <person name="Tarr C.L."/>
            <person name="Trees E."/>
            <person name="Katz L.S."/>
            <person name="Carleton-Romer H.A."/>
            <person name="Stroika S."/>
            <person name="Kucerova Z."/>
            <person name="Roache K.F."/>
            <person name="Sabol A.L."/>
            <person name="Besser J."/>
            <person name="Gerner-Smidt P."/>
        </authorList>
    </citation>
    <scope>NUCLEOTIDE SEQUENCE</scope>
    <source>
        <strain evidence="1">2015AM-0391</strain>
    </source>
</reference>
<proteinExistence type="predicted"/>
<dbReference type="EMBL" id="AAKOIS010000011">
    <property type="protein sequence ID" value="ECT9339590.1"/>
    <property type="molecule type" value="Genomic_DNA"/>
</dbReference>
<accession>A0A5I0ZHZ3</accession>
<comment type="caution">
    <text evidence="1">The sequence shown here is derived from an EMBL/GenBank/DDBJ whole genome shotgun (WGS) entry which is preliminary data.</text>
</comment>
<protein>
    <submittedName>
        <fullName evidence="1">Uncharacterized protein</fullName>
    </submittedName>
</protein>
<name>A0A5I0ZHZ3_SALET</name>